<evidence type="ECO:0000256" key="8">
    <source>
        <dbReference type="ARBA" id="ARBA00023136"/>
    </source>
</evidence>
<evidence type="ECO:0000256" key="7">
    <source>
        <dbReference type="ARBA" id="ARBA00022989"/>
    </source>
</evidence>
<evidence type="ECO:0000256" key="10">
    <source>
        <dbReference type="SAM" id="Phobius"/>
    </source>
</evidence>
<comment type="similarity">
    <text evidence="2">Belongs to the MNN1/MNT family.</text>
</comment>
<evidence type="ECO:0000313" key="12">
    <source>
        <dbReference type="Proteomes" id="UP001345827"/>
    </source>
</evidence>
<keyword evidence="5 10" id="KW-0812">Transmembrane</keyword>
<keyword evidence="4" id="KW-0808">Transferase</keyword>
<evidence type="ECO:0000256" key="9">
    <source>
        <dbReference type="ARBA" id="ARBA00023180"/>
    </source>
</evidence>
<dbReference type="PANTHER" id="PTHR31392">
    <property type="entry name" value="ALPHA-1,3-MANNOSYLTRANSFERASE MNN1-RELATED"/>
    <property type="match status" value="1"/>
</dbReference>
<keyword evidence="9" id="KW-0325">Glycoprotein</keyword>
<dbReference type="InterPro" id="IPR022751">
    <property type="entry name" value="Alpha_mannosyltransferase"/>
</dbReference>
<keyword evidence="6" id="KW-0735">Signal-anchor</keyword>
<protein>
    <recommendedName>
        <fullName evidence="13">Glycosyltransferase family 71 protein</fullName>
    </recommendedName>
</protein>
<dbReference type="Proteomes" id="UP001345827">
    <property type="component" value="Unassembled WGS sequence"/>
</dbReference>
<dbReference type="GO" id="GO:0016020">
    <property type="term" value="C:membrane"/>
    <property type="evidence" value="ECO:0007669"/>
    <property type="project" value="UniProtKB-SubCell"/>
</dbReference>
<evidence type="ECO:0000313" key="11">
    <source>
        <dbReference type="EMBL" id="KAK5540059.1"/>
    </source>
</evidence>
<comment type="caution">
    <text evidence="11">The sequence shown here is derived from an EMBL/GenBank/DDBJ whole genome shotgun (WGS) entry which is preliminary data.</text>
</comment>
<dbReference type="Pfam" id="PF11051">
    <property type="entry name" value="Mannosyl_trans3"/>
    <property type="match status" value="1"/>
</dbReference>
<dbReference type="GO" id="GO:0006493">
    <property type="term" value="P:protein O-linked glycosylation"/>
    <property type="evidence" value="ECO:0007669"/>
    <property type="project" value="TreeGrafter"/>
</dbReference>
<evidence type="ECO:0000256" key="6">
    <source>
        <dbReference type="ARBA" id="ARBA00022968"/>
    </source>
</evidence>
<accession>A0AAV9QBR6</accession>
<gene>
    <name evidence="11" type="ORF">LTR25_003764</name>
</gene>
<organism evidence="11 12">
    <name type="scientific">Vermiconidia calcicola</name>
    <dbReference type="NCBI Taxonomy" id="1690605"/>
    <lineage>
        <taxon>Eukaryota</taxon>
        <taxon>Fungi</taxon>
        <taxon>Dikarya</taxon>
        <taxon>Ascomycota</taxon>
        <taxon>Pezizomycotina</taxon>
        <taxon>Dothideomycetes</taxon>
        <taxon>Dothideomycetidae</taxon>
        <taxon>Mycosphaerellales</taxon>
        <taxon>Extremaceae</taxon>
        <taxon>Vermiconidia</taxon>
    </lineage>
</organism>
<reference evidence="11 12" key="1">
    <citation type="submission" date="2023-06" db="EMBL/GenBank/DDBJ databases">
        <title>Black Yeasts Isolated from many extreme environments.</title>
        <authorList>
            <person name="Coleine C."/>
            <person name="Stajich J.E."/>
            <person name="Selbmann L."/>
        </authorList>
    </citation>
    <scope>NUCLEOTIDE SEQUENCE [LARGE SCALE GENOMIC DNA]</scope>
    <source>
        <strain evidence="11 12">CCFEE 5887</strain>
    </source>
</reference>
<keyword evidence="8 10" id="KW-0472">Membrane</keyword>
<evidence type="ECO:0000256" key="3">
    <source>
        <dbReference type="ARBA" id="ARBA00022676"/>
    </source>
</evidence>
<evidence type="ECO:0008006" key="13">
    <source>
        <dbReference type="Google" id="ProtNLM"/>
    </source>
</evidence>
<dbReference type="GO" id="GO:0005794">
    <property type="term" value="C:Golgi apparatus"/>
    <property type="evidence" value="ECO:0007669"/>
    <property type="project" value="TreeGrafter"/>
</dbReference>
<evidence type="ECO:0000256" key="4">
    <source>
        <dbReference type="ARBA" id="ARBA00022679"/>
    </source>
</evidence>
<feature type="transmembrane region" description="Helical" evidence="10">
    <location>
        <begin position="43"/>
        <end position="69"/>
    </location>
</feature>
<dbReference type="EMBL" id="JAXLQG010000005">
    <property type="protein sequence ID" value="KAK5540059.1"/>
    <property type="molecule type" value="Genomic_DNA"/>
</dbReference>
<keyword evidence="7 10" id="KW-1133">Transmembrane helix</keyword>
<dbReference type="AlphaFoldDB" id="A0AAV9QBR6"/>
<dbReference type="GO" id="GO:0000033">
    <property type="term" value="F:alpha-1,3-mannosyltransferase activity"/>
    <property type="evidence" value="ECO:0007669"/>
    <property type="project" value="TreeGrafter"/>
</dbReference>
<sequence>MSVQSLGAKNASHPLRQPPVLLRSASVMNSSSRSTFLHHRNSLQIALTICAITLLLYTGFAFHTIPSWLEVTTSFRTSSPIQHSFAEGLDVPINTTQWGEMGKRVRQLSQWARLVFDHPSSEERQLLSDALVSQFPFLADTNESIYTPWGPPTAEFTSRVGYVICTGSNNFHLAAHLITSLRRVHQSSSPIEIAYAGDGDLRPAHRAFLQDLAPGISFIDLLDRFPSAHDDLINSGWAMKPFALLASSHKLAILVDADALFLTSPDWLFESNSGLSRTGTLFFHDRAAVGGTDDRRFWVKDQIKAAGLGPSRYLATESLFYAGATWYEMDSGVVAVDKTRIPVLLGLMFATWMNTKAVREAVTYKIFYGDKETFWLAMELSGVEYFFQPWYAGTMGTITEAKSQDNGKVEICGTHMLHLDQPGQVPFWINGGVYEHKDDPKRSYAQMTHYWVGETSDIRYSQPDWYWINGNTACLKEGGVRKIPGRIRRSIESIQVQARRVDEMIQERNL</sequence>
<proteinExistence type="inferred from homology"/>
<dbReference type="PANTHER" id="PTHR31392:SF1">
    <property type="entry name" value="ALPHA-1,3-MANNOSYLTRANSFERASE MNN1-RELATED"/>
    <property type="match status" value="1"/>
</dbReference>
<evidence type="ECO:0000256" key="5">
    <source>
        <dbReference type="ARBA" id="ARBA00022692"/>
    </source>
</evidence>
<dbReference type="InterPro" id="IPR029044">
    <property type="entry name" value="Nucleotide-diphossugar_trans"/>
</dbReference>
<name>A0AAV9QBR6_9PEZI</name>
<dbReference type="SUPFAM" id="SSF53448">
    <property type="entry name" value="Nucleotide-diphospho-sugar transferases"/>
    <property type="match status" value="1"/>
</dbReference>
<keyword evidence="3" id="KW-0328">Glycosyltransferase</keyword>
<evidence type="ECO:0000256" key="2">
    <source>
        <dbReference type="ARBA" id="ARBA00009105"/>
    </source>
</evidence>
<evidence type="ECO:0000256" key="1">
    <source>
        <dbReference type="ARBA" id="ARBA00004606"/>
    </source>
</evidence>
<keyword evidence="12" id="KW-1185">Reference proteome</keyword>
<comment type="subcellular location">
    <subcellularLocation>
        <location evidence="1">Membrane</location>
        <topology evidence="1">Single-pass type II membrane protein</topology>
    </subcellularLocation>
</comment>